<sequence>MGKDQELLQAAKNQDVVTMQRLVAKARAAKPKLLGSSKRINLNFQDQDGFSALHHVALNGNSEILRQLLEAQAMVDIKDNKGMRPLHYASWQGKLEPVTLLLRAGSSGNLAAHDGQIPLHLAAQYGHFDVSETLLQHGSNPCIVNNTSKTPLDLACEFGRRQVVELLLHSNMCAVLLEATPRDKCDKNGITPLHLAARNGHVDIMRLLIQAGIDVNRETLTGTALHEAALYGKTDAVRLLIECGVEVSRRNSRNQTALDIVNKFTTSRGSKDIKQMLRGAAGFPMARAIREHYNAYDPTSLSFKAGDVITIIQEHHDGRWKGVVCDEETERTGFFDPMYVELMDMQRVSQDYTDGGLQPYNTMQRSNNYQGYHPYATLGPQFPHSSSDGLTPTQGGIPPPQSPGISGDIPGPYAAYPQPPRDLPMGSSAYPEREDSGIYSESPSTASFKRASLDARFSDPQTDSFDQLSGYGGRPTGVMGLESGSATLPNRGTKHRYNYHQGDGTEAPDTPPKRKSDMIEGAEAEPPAYSEPHLPPAAHPPFLTSKQAKYDTPRPPNAAMGDEVWLPRKSSSDNGSAGSRDSVGSMGSGRSAGSGQSQSSGGQAVAQTQQMRPWPETRPPPPSGTSHQPAAYLGAEPAASIAARGSSRSYENMLTDRQRPPYGDTRPSSDSGTYRNIDNYADFPATEMKLMEGKDAETIYSWLYEFGLQQYTNNFISAGYDFPTISRMTPEDLNAVGVTKPGHRKKLAHEITNLHIPDGLPDYKPHDVLEWLGAMGLEQYHSTLVENGYDAIDFITDITWEDLQEIGITKLGHQKKLMLAVHKLSQIQRGILPQVDRNEISLPSQRMAPRVPQQTLEILTIESQPDKVQTQVNMVLEERPTQTTFSTFKENTDHGIDLTGEASSSSNRHSVLSNESISSMLSDNADAFVGTEEFQQAERQENELRIDEAQQDTAEQKKYATLGKSSKTAASLNRSPVRVPVLSSFSGAAGRPPSSSDSDSGFYSAGQFQPGDRSSQGSFEGITVRPGVSYSGVARSQSFRNSTDEQSLQQKSTAPVARSTSFSVGGKGKKPAPPPPKRGNSKISETPAISTLSGKPNHLPPPPPPPQPGMELPQVVNQACYANYSQVHIPPIPVSSSPVHVSHPVAQSSQDNVDLHVSNGENGSSPESQDEARDVRSIAAMLESSKKLGMYQTAEVQEGTGTIKRQNSQERQRTNSLGQVPVPTPPALVQPKKESPPSTLQKPVQSKTLERKESLKHDTVPASSTQDEPDWIKKIKQKKQEKIREEEEKQKEYEKQPVWLRNLKEKKAQEATKTETDEKISTQNSTENGVPPKQAVSALAQKLGPVASESKQPKAPNGKEKESKGVAKGRTDSVRANAPSPSMRLNALDSDEGDTGSPRDSSEVSANPVSNNIFVKSDKEKEPSKRDSTSSVTSLPFAEEGNLTIKQRPRTNSARTTSSSEGDGKPETEQAQDLSPEPLIDTQSRSVGSIISSLDLGKKDGVSSRSMSSSTPPVSPVDKSPSHKPAVAPKPANSPKRSASITRGEKLPPPPPNPPQEVKGQDVKALRSSVRQEKIVNVSGQVSPVKPLSPKKPSLKSIKPAPAPPTMQRAGPSAISQAGGLLSPKGIIPANLDQHPHPIGAPYHTTGNTSDATFATKIKQLEKCLPEDKKKAAAAAAPVKAAPPPPAPKAPPAAALAGPRQVARGASEDDAEKLEEVVKAVTSTGNVLDDIGSMFDDLASELDAMLDFED</sequence>
<evidence type="ECO:0000256" key="2">
    <source>
        <dbReference type="ARBA" id="ARBA00022737"/>
    </source>
</evidence>
<feature type="repeat" description="ANK" evidence="4">
    <location>
        <begin position="220"/>
        <end position="252"/>
    </location>
</feature>
<protein>
    <submittedName>
        <fullName evidence="10 11">Caskin-1-like isoform X1</fullName>
    </submittedName>
</protein>
<dbReference type="InterPro" id="IPR013761">
    <property type="entry name" value="SAM/pointed_sf"/>
</dbReference>
<dbReference type="PROSITE" id="PS50297">
    <property type="entry name" value="ANK_REP_REGION"/>
    <property type="match status" value="5"/>
</dbReference>
<feature type="domain" description="SAM" evidence="8">
    <location>
        <begin position="763"/>
        <end position="827"/>
    </location>
</feature>
<feature type="compositionally biased region" description="Low complexity" evidence="6">
    <location>
        <begin position="593"/>
        <end position="614"/>
    </location>
</feature>
<dbReference type="SMART" id="SM00454">
    <property type="entry name" value="SAM"/>
    <property type="match status" value="2"/>
</dbReference>
<dbReference type="SUPFAM" id="SSF47769">
    <property type="entry name" value="SAM/Pointed domain"/>
    <property type="match status" value="2"/>
</dbReference>
<feature type="compositionally biased region" description="Low complexity" evidence="6">
    <location>
        <begin position="403"/>
        <end position="412"/>
    </location>
</feature>
<dbReference type="InterPro" id="IPR035498">
    <property type="entry name" value="Caskin1/2_SAM_2"/>
</dbReference>
<dbReference type="CDD" id="cd09497">
    <property type="entry name" value="SAM_caskin1_2_repeat1"/>
    <property type="match status" value="1"/>
</dbReference>
<keyword evidence="9" id="KW-1185">Reference proteome</keyword>
<feature type="compositionally biased region" description="Basic and acidic residues" evidence="6">
    <location>
        <begin position="1559"/>
        <end position="1574"/>
    </location>
</feature>
<feature type="compositionally biased region" description="Low complexity" evidence="6">
    <location>
        <begin position="983"/>
        <end position="1006"/>
    </location>
</feature>
<dbReference type="InterPro" id="IPR001452">
    <property type="entry name" value="SH3_domain"/>
</dbReference>
<dbReference type="KEGG" id="bfo:118429627"/>
<dbReference type="OMA" id="TENGVQH"/>
<dbReference type="GeneID" id="118429627"/>
<feature type="compositionally biased region" description="Polar residues" evidence="6">
    <location>
        <begin position="1403"/>
        <end position="1414"/>
    </location>
</feature>
<dbReference type="Gene3D" id="1.25.40.20">
    <property type="entry name" value="Ankyrin repeat-containing domain"/>
    <property type="match status" value="3"/>
</dbReference>
<dbReference type="FunFam" id="1.25.40.20:FF:000225">
    <property type="entry name" value="caskin-1 isoform X1"/>
    <property type="match status" value="1"/>
</dbReference>
<dbReference type="InterPro" id="IPR001660">
    <property type="entry name" value="SAM"/>
</dbReference>
<evidence type="ECO:0000256" key="5">
    <source>
        <dbReference type="PROSITE-ProRule" id="PRU00192"/>
    </source>
</evidence>
<feature type="compositionally biased region" description="Low complexity" evidence="6">
    <location>
        <begin position="1503"/>
        <end position="1519"/>
    </location>
</feature>
<organism evidence="9 11">
    <name type="scientific">Branchiostoma floridae</name>
    <name type="common">Florida lancelet</name>
    <name type="synonym">Amphioxus</name>
    <dbReference type="NCBI Taxonomy" id="7739"/>
    <lineage>
        <taxon>Eukaryota</taxon>
        <taxon>Metazoa</taxon>
        <taxon>Chordata</taxon>
        <taxon>Cephalochordata</taxon>
        <taxon>Leptocardii</taxon>
        <taxon>Amphioxiformes</taxon>
        <taxon>Branchiostomatidae</taxon>
        <taxon>Branchiostoma</taxon>
    </lineage>
</organism>
<dbReference type="PROSITE" id="PS50105">
    <property type="entry name" value="SAM_DOMAIN"/>
    <property type="match status" value="2"/>
</dbReference>
<feature type="region of interest" description="Disordered" evidence="6">
    <location>
        <begin position="1129"/>
        <end position="1646"/>
    </location>
</feature>
<dbReference type="Pfam" id="PF07653">
    <property type="entry name" value="SH3_2"/>
    <property type="match status" value="1"/>
</dbReference>
<feature type="region of interest" description="Disordered" evidence="6">
    <location>
        <begin position="371"/>
        <end position="445"/>
    </location>
</feature>
<feature type="repeat" description="ANK" evidence="4">
    <location>
        <begin position="48"/>
        <end position="80"/>
    </location>
</feature>
<feature type="domain" description="SH3" evidence="7">
    <location>
        <begin position="281"/>
        <end position="345"/>
    </location>
</feature>
<dbReference type="SMART" id="SM00248">
    <property type="entry name" value="ANK"/>
    <property type="match status" value="6"/>
</dbReference>
<feature type="compositionally biased region" description="Low complexity" evidence="6">
    <location>
        <begin position="1582"/>
        <end position="1600"/>
    </location>
</feature>
<feature type="compositionally biased region" description="Pro residues" evidence="6">
    <location>
        <begin position="1681"/>
        <end position="1691"/>
    </location>
</feature>
<evidence type="ECO:0000313" key="11">
    <source>
        <dbReference type="RefSeq" id="XP_035696068.1"/>
    </source>
</evidence>
<evidence type="ECO:0000313" key="9">
    <source>
        <dbReference type="Proteomes" id="UP000001554"/>
    </source>
</evidence>
<feature type="compositionally biased region" description="Basic and acidic residues" evidence="6">
    <location>
        <begin position="1416"/>
        <end position="1428"/>
    </location>
</feature>
<feature type="compositionally biased region" description="Low complexity" evidence="6">
    <location>
        <begin position="638"/>
        <end position="649"/>
    </location>
</feature>
<feature type="region of interest" description="Disordered" evidence="6">
    <location>
        <begin position="1035"/>
        <end position="1114"/>
    </location>
</feature>
<feature type="compositionally biased region" description="Polar residues" evidence="6">
    <location>
        <begin position="1236"/>
        <end position="1247"/>
    </location>
</feature>
<feature type="compositionally biased region" description="Polar residues" evidence="6">
    <location>
        <begin position="1081"/>
        <end position="1094"/>
    </location>
</feature>
<dbReference type="PROSITE" id="PS50002">
    <property type="entry name" value="SH3"/>
    <property type="match status" value="1"/>
</dbReference>
<feature type="compositionally biased region" description="Basic and acidic residues" evidence="6">
    <location>
        <begin position="1302"/>
        <end position="1320"/>
    </location>
</feature>
<evidence type="ECO:0000256" key="3">
    <source>
        <dbReference type="ARBA" id="ARBA00023043"/>
    </source>
</evidence>
<dbReference type="FunFam" id="1.10.150.50:FF:000028">
    <property type="entry name" value="caskin-2 isoform X2"/>
    <property type="match status" value="1"/>
</dbReference>
<dbReference type="Pfam" id="PF00536">
    <property type="entry name" value="SAM_1"/>
    <property type="match status" value="2"/>
</dbReference>
<evidence type="ECO:0000313" key="10">
    <source>
        <dbReference type="RefSeq" id="XP_035696067.1"/>
    </source>
</evidence>
<accession>A0A9J7M8D6</accession>
<feature type="compositionally biased region" description="Polar residues" evidence="6">
    <location>
        <begin position="1035"/>
        <end position="1063"/>
    </location>
</feature>
<dbReference type="Proteomes" id="UP000001554">
    <property type="component" value="Chromosome 13"/>
</dbReference>
<dbReference type="Gene3D" id="2.30.30.40">
    <property type="entry name" value="SH3 Domains"/>
    <property type="match status" value="1"/>
</dbReference>
<feature type="repeat" description="ANK" evidence="4">
    <location>
        <begin position="81"/>
        <end position="113"/>
    </location>
</feature>
<dbReference type="PANTHER" id="PTHR24174:SF16">
    <property type="entry name" value="CASKIN-2"/>
    <property type="match status" value="1"/>
</dbReference>
<dbReference type="Pfam" id="PF00023">
    <property type="entry name" value="Ank"/>
    <property type="match status" value="1"/>
</dbReference>
<dbReference type="RefSeq" id="XP_035696067.1">
    <property type="nucleotide sequence ID" value="XM_035840174.1"/>
</dbReference>
<evidence type="ECO:0000259" key="7">
    <source>
        <dbReference type="PROSITE" id="PS50002"/>
    </source>
</evidence>
<dbReference type="Gene3D" id="1.10.150.50">
    <property type="entry name" value="Transcription Factor, Ets-1"/>
    <property type="match status" value="2"/>
</dbReference>
<evidence type="ECO:0000256" key="6">
    <source>
        <dbReference type="SAM" id="MobiDB-lite"/>
    </source>
</evidence>
<dbReference type="PRINTS" id="PR01415">
    <property type="entry name" value="ANKYRIN"/>
</dbReference>
<feature type="region of interest" description="Disordered" evidence="6">
    <location>
        <begin position="888"/>
        <end position="911"/>
    </location>
</feature>
<dbReference type="InterPro" id="IPR032117">
    <property type="entry name" value="Caskin_C"/>
</dbReference>
<keyword evidence="1 5" id="KW-0728">SH3 domain</keyword>
<evidence type="ECO:0000256" key="4">
    <source>
        <dbReference type="PROSITE-ProRule" id="PRU00023"/>
    </source>
</evidence>
<dbReference type="InterPro" id="IPR002110">
    <property type="entry name" value="Ankyrin_rpt"/>
</dbReference>
<dbReference type="InterPro" id="IPR036770">
    <property type="entry name" value="Ankyrin_rpt-contain_sf"/>
</dbReference>
<dbReference type="OrthoDB" id="6156898at2759"/>
<dbReference type="CDD" id="cd09498">
    <property type="entry name" value="SAM_caskin1_2_repeat2"/>
    <property type="match status" value="1"/>
</dbReference>
<feature type="compositionally biased region" description="Basic and acidic residues" evidence="6">
    <location>
        <begin position="1357"/>
        <end position="1373"/>
    </location>
</feature>
<keyword evidence="3 4" id="KW-0040">ANK repeat</keyword>
<feature type="repeat" description="ANK" evidence="4">
    <location>
        <begin position="188"/>
        <end position="220"/>
    </location>
</feature>
<proteinExistence type="predicted"/>
<evidence type="ECO:0000256" key="1">
    <source>
        <dbReference type="ARBA" id="ARBA00022443"/>
    </source>
</evidence>
<feature type="region of interest" description="Disordered" evidence="6">
    <location>
        <begin position="983"/>
        <end position="1023"/>
    </location>
</feature>
<dbReference type="Pfam" id="PF12796">
    <property type="entry name" value="Ank_2"/>
    <property type="match status" value="2"/>
</dbReference>
<gene>
    <name evidence="10 11" type="primary">LOC118429627</name>
</gene>
<evidence type="ECO:0000259" key="8">
    <source>
        <dbReference type="PROSITE" id="PS50105"/>
    </source>
</evidence>
<feature type="compositionally biased region" description="Basic and acidic residues" evidence="6">
    <location>
        <begin position="1270"/>
        <end position="1295"/>
    </location>
</feature>
<dbReference type="RefSeq" id="XP_035696068.1">
    <property type="nucleotide sequence ID" value="XM_035840175.1"/>
</dbReference>
<feature type="compositionally biased region" description="Low complexity" evidence="6">
    <location>
        <begin position="1129"/>
        <end position="1150"/>
    </location>
</feature>
<dbReference type="FunFam" id="1.10.150.50:FF:000032">
    <property type="entry name" value="caskin-1 isoform X1"/>
    <property type="match status" value="1"/>
</dbReference>
<feature type="repeat" description="ANK" evidence="4">
    <location>
        <begin position="114"/>
        <end position="146"/>
    </location>
</feature>
<name>A0A9J7M8D6_BRAFL</name>
<reference evidence="10 11" key="2">
    <citation type="submission" date="2025-04" db="UniProtKB">
        <authorList>
            <consortium name="RefSeq"/>
        </authorList>
    </citation>
    <scope>IDENTIFICATION</scope>
    <source>
        <strain evidence="10 11">S238N-H82</strain>
        <tissue evidence="10 11">Testes</tissue>
    </source>
</reference>
<dbReference type="SUPFAM" id="SSF48403">
    <property type="entry name" value="Ankyrin repeat"/>
    <property type="match status" value="1"/>
</dbReference>
<feature type="region of interest" description="Disordered" evidence="6">
    <location>
        <begin position="1666"/>
        <end position="1711"/>
    </location>
</feature>
<reference evidence="9" key="1">
    <citation type="journal article" date="2020" name="Nat. Ecol. Evol.">
        <title>Deeply conserved synteny resolves early events in vertebrate evolution.</title>
        <authorList>
            <person name="Simakov O."/>
            <person name="Marletaz F."/>
            <person name="Yue J.X."/>
            <person name="O'Connell B."/>
            <person name="Jenkins J."/>
            <person name="Brandt A."/>
            <person name="Calef R."/>
            <person name="Tung C.H."/>
            <person name="Huang T.K."/>
            <person name="Schmutz J."/>
            <person name="Satoh N."/>
            <person name="Yu J.K."/>
            <person name="Putnam N.H."/>
            <person name="Green R.E."/>
            <person name="Rokhsar D.S."/>
        </authorList>
    </citation>
    <scope>NUCLEOTIDE SEQUENCE [LARGE SCALE GENOMIC DNA]</scope>
    <source>
        <strain evidence="9">S238N-H82</strain>
    </source>
</reference>
<dbReference type="SMART" id="SM00326">
    <property type="entry name" value="SH3"/>
    <property type="match status" value="1"/>
</dbReference>
<feature type="region of interest" description="Disordered" evidence="6">
    <location>
        <begin position="457"/>
        <end position="676"/>
    </location>
</feature>
<keyword evidence="2" id="KW-0677">Repeat</keyword>
<feature type="compositionally biased region" description="Polar residues" evidence="6">
    <location>
        <begin position="1450"/>
        <end position="1461"/>
    </location>
</feature>
<dbReference type="PROSITE" id="PS50088">
    <property type="entry name" value="ANK_REPEAT"/>
    <property type="match status" value="5"/>
</dbReference>
<feature type="domain" description="SAM" evidence="8">
    <location>
        <begin position="694"/>
        <end position="757"/>
    </location>
</feature>
<feature type="compositionally biased region" description="Basic and acidic residues" evidence="6">
    <location>
        <begin position="1248"/>
        <end position="1259"/>
    </location>
</feature>
<dbReference type="InterPro" id="IPR035497">
    <property type="entry name" value="Caskin1/2_SAM_1"/>
</dbReference>
<dbReference type="InterPro" id="IPR036028">
    <property type="entry name" value="SH3-like_dom_sf"/>
</dbReference>
<feature type="compositionally biased region" description="Polar residues" evidence="6">
    <location>
        <begin position="1481"/>
        <end position="1492"/>
    </location>
</feature>
<dbReference type="Pfam" id="PF16632">
    <property type="entry name" value="Caskin-tail"/>
    <property type="match status" value="1"/>
</dbReference>
<dbReference type="PANTHER" id="PTHR24174">
    <property type="entry name" value="ANKYRIN REPEAT AND STERILE ALPHA MOTIF DOMAIN-CONTAINING PROTEIN 1"/>
    <property type="match status" value="1"/>
</dbReference>
<feature type="compositionally biased region" description="Pro residues" evidence="6">
    <location>
        <begin position="1098"/>
        <end position="1108"/>
    </location>
</feature>
<dbReference type="InterPro" id="IPR033635">
    <property type="entry name" value="ANKS1/Caskin"/>
</dbReference>
<feature type="compositionally biased region" description="Polar residues" evidence="6">
    <location>
        <begin position="666"/>
        <end position="676"/>
    </location>
</feature>
<dbReference type="SUPFAM" id="SSF50044">
    <property type="entry name" value="SH3-domain"/>
    <property type="match status" value="1"/>
</dbReference>